<dbReference type="EMBL" id="AP010656">
    <property type="protein sequence ID" value="BAG83264.1"/>
    <property type="molecule type" value="Genomic_DNA"/>
</dbReference>
<feature type="binding site" evidence="8">
    <location>
        <position position="167"/>
    </location>
    <ligand>
        <name>ATP</name>
        <dbReference type="ChEBI" id="CHEBI:30616"/>
    </ligand>
</feature>
<dbReference type="InterPro" id="IPR013159">
    <property type="entry name" value="DnaA_C"/>
</dbReference>
<proteinExistence type="inferred from homology"/>
<dbReference type="InterPro" id="IPR003593">
    <property type="entry name" value="AAA+_ATPase"/>
</dbReference>
<sequence>MESHIRIWHQCLKIIEDNITENTFHTWFSPIVPLKYEDNNFTIQTPNQFFYEYLEEKYAKLILQSLFQVTGKQIILTYQIIINNDFDRNKKKYTTSQRDCSTSFNESQKTTLIKDWNSNLNNRQTFRNFFESDNNKVAYVIAQKVAQEPGKDFNPYFIYGGPGVGKTHLCHAIGNKVTEFHFQKRVIYIPAHLFQIQYTDSIRKHEPNEFIHFYQGIDILILDDIHELSGKEKTLQAYFHIFNHLHQLGRQIILTADKIPAEIIGLEERLTSRLKWGLTIELQKPDLELRKKILNYRIRQRRLSVPEEVIDYIAENVPENARDLEGIVTSLIAYSLVDNCEINLESAQKIVGKIVRKKKKQITLEKIQNIVSSYFKVNIDQIHSKSRKREIVQARQIAMFLSKKHTDHSYSLIGEQIGKRDRTTVLHACKSVQNNLDLSKRFRSTMRDIEVFLLN</sequence>
<name>B6YPZ2_AZOPC</name>
<comment type="subunit">
    <text evidence="8">Oligomerizes as a right-handed, spiral filament on DNA at oriC.</text>
</comment>
<keyword evidence="3 8" id="KW-0235">DNA replication</keyword>
<dbReference type="Gene3D" id="3.30.300.180">
    <property type="match status" value="1"/>
</dbReference>
<dbReference type="GO" id="GO:0005886">
    <property type="term" value="C:plasma membrane"/>
    <property type="evidence" value="ECO:0007669"/>
    <property type="project" value="TreeGrafter"/>
</dbReference>
<dbReference type="SUPFAM" id="SSF48295">
    <property type="entry name" value="TrpR-like"/>
    <property type="match status" value="1"/>
</dbReference>
<dbReference type="NCBIfam" id="TIGR00362">
    <property type="entry name" value="DnaA"/>
    <property type="match status" value="1"/>
</dbReference>
<dbReference type="GO" id="GO:0006275">
    <property type="term" value="P:regulation of DNA replication"/>
    <property type="evidence" value="ECO:0007669"/>
    <property type="project" value="UniProtKB-UniRule"/>
</dbReference>
<dbReference type="PANTHER" id="PTHR30050">
    <property type="entry name" value="CHROMOSOMAL REPLICATION INITIATOR PROTEIN DNAA"/>
    <property type="match status" value="1"/>
</dbReference>
<dbReference type="Gene3D" id="1.10.8.60">
    <property type="match status" value="1"/>
</dbReference>
<dbReference type="InterPro" id="IPR020591">
    <property type="entry name" value="Chromosome_initiator_DnaA-like"/>
</dbReference>
<dbReference type="Gene3D" id="1.10.1750.10">
    <property type="match status" value="1"/>
</dbReference>
<dbReference type="GO" id="GO:0003688">
    <property type="term" value="F:DNA replication origin binding"/>
    <property type="evidence" value="ECO:0007669"/>
    <property type="project" value="UniProtKB-UniRule"/>
</dbReference>
<evidence type="ECO:0000256" key="1">
    <source>
        <dbReference type="ARBA" id="ARBA00006583"/>
    </source>
</evidence>
<feature type="binding site" evidence="8">
    <location>
        <position position="165"/>
    </location>
    <ligand>
        <name>ATP</name>
        <dbReference type="ChEBI" id="CHEBI:30616"/>
    </ligand>
</feature>
<dbReference type="InterPro" id="IPR027417">
    <property type="entry name" value="P-loop_NTPase"/>
</dbReference>
<evidence type="ECO:0000313" key="14">
    <source>
        <dbReference type="EMBL" id="BAG83264.1"/>
    </source>
</evidence>
<dbReference type="PANTHER" id="PTHR30050:SF2">
    <property type="entry name" value="CHROMOSOMAL REPLICATION INITIATOR PROTEIN DNAA"/>
    <property type="match status" value="1"/>
</dbReference>
<dbReference type="AlphaFoldDB" id="B6YPZ2"/>
<dbReference type="Proteomes" id="UP000000723">
    <property type="component" value="Chromosome"/>
</dbReference>
<keyword evidence="4 8" id="KW-0547">Nucleotide-binding</keyword>
<evidence type="ECO:0000256" key="10">
    <source>
        <dbReference type="RuleBase" id="RU000577"/>
    </source>
</evidence>
<feature type="region of interest" description="Domain IV, binds dsDNA" evidence="8">
    <location>
        <begin position="336"/>
        <end position="455"/>
    </location>
</feature>
<dbReference type="InterPro" id="IPR038454">
    <property type="entry name" value="DnaA_N_sf"/>
</dbReference>
<dbReference type="eggNOG" id="COG0593">
    <property type="taxonomic scope" value="Bacteria"/>
</dbReference>
<dbReference type="GO" id="GO:0005737">
    <property type="term" value="C:cytoplasm"/>
    <property type="evidence" value="ECO:0007669"/>
    <property type="project" value="UniProtKB-SubCell"/>
</dbReference>
<comment type="domain">
    <text evidence="8">Domain I is involved in oligomerization and binding regulators, domain II is flexibile and of varying length in different bacteria, domain III forms the AAA+ region, while domain IV binds dsDNA.</text>
</comment>
<keyword evidence="6 8" id="KW-0446">Lipid-binding</keyword>
<evidence type="ECO:0000256" key="4">
    <source>
        <dbReference type="ARBA" id="ARBA00022741"/>
    </source>
</evidence>
<evidence type="ECO:0000256" key="3">
    <source>
        <dbReference type="ARBA" id="ARBA00022705"/>
    </source>
</evidence>
<dbReference type="InterPro" id="IPR001957">
    <property type="entry name" value="Chromosome_initiator_DnaA"/>
</dbReference>
<evidence type="ECO:0000256" key="6">
    <source>
        <dbReference type="ARBA" id="ARBA00023121"/>
    </source>
</evidence>
<evidence type="ECO:0000256" key="7">
    <source>
        <dbReference type="ARBA" id="ARBA00023125"/>
    </source>
</evidence>
<feature type="region of interest" description="Domain III, AAA+ region" evidence="8">
    <location>
        <begin position="119"/>
        <end position="335"/>
    </location>
</feature>
<dbReference type="OrthoDB" id="9807019at2"/>
<comment type="similarity">
    <text evidence="1 8 11">Belongs to the DnaA family.</text>
</comment>
<keyword evidence="5 8" id="KW-0067">ATP-binding</keyword>
<evidence type="ECO:0000313" key="15">
    <source>
        <dbReference type="Proteomes" id="UP000000723"/>
    </source>
</evidence>
<evidence type="ECO:0000259" key="12">
    <source>
        <dbReference type="SMART" id="SM00382"/>
    </source>
</evidence>
<dbReference type="SUPFAM" id="SSF52540">
    <property type="entry name" value="P-loop containing nucleoside triphosphate hydrolases"/>
    <property type="match status" value="1"/>
</dbReference>
<evidence type="ECO:0000256" key="2">
    <source>
        <dbReference type="ARBA" id="ARBA00022490"/>
    </source>
</evidence>
<keyword evidence="7 8" id="KW-0238">DNA-binding</keyword>
<dbReference type="Pfam" id="PF00308">
    <property type="entry name" value="Bac_DnaA"/>
    <property type="match status" value="1"/>
</dbReference>
<feature type="domain" description="Chromosomal replication initiator DnaA C-terminal" evidence="13">
    <location>
        <begin position="363"/>
        <end position="432"/>
    </location>
</feature>
<accession>B6YPZ2</accession>
<dbReference type="GO" id="GO:0006270">
    <property type="term" value="P:DNA replication initiation"/>
    <property type="evidence" value="ECO:0007669"/>
    <property type="project" value="UniProtKB-UniRule"/>
</dbReference>
<dbReference type="HAMAP" id="MF_00377">
    <property type="entry name" value="DnaA_bact"/>
    <property type="match status" value="1"/>
</dbReference>
<dbReference type="CDD" id="cd06571">
    <property type="entry name" value="Bac_DnaA_C"/>
    <property type="match status" value="1"/>
</dbReference>
<dbReference type="InterPro" id="IPR013317">
    <property type="entry name" value="DnaA_dom"/>
</dbReference>
<comment type="caution">
    <text evidence="8">Lacks conserved residue(s) required for the propagation of feature annotation.</text>
</comment>
<dbReference type="InterPro" id="IPR024633">
    <property type="entry name" value="DnaA_N_dom"/>
</dbReference>
<feature type="binding site" evidence="8">
    <location>
        <position position="163"/>
    </location>
    <ligand>
        <name>ATP</name>
        <dbReference type="ChEBI" id="CHEBI:30616"/>
    </ligand>
</feature>
<gene>
    <name evidence="8" type="primary">dnaA</name>
    <name evidence="14" type="ordered locus">CFPG_001</name>
</gene>
<keyword evidence="15" id="KW-1185">Reference proteome</keyword>
<dbReference type="GO" id="GO:0005524">
    <property type="term" value="F:ATP binding"/>
    <property type="evidence" value="ECO:0007669"/>
    <property type="project" value="UniProtKB-UniRule"/>
</dbReference>
<dbReference type="Pfam" id="PF11638">
    <property type="entry name" value="DnaA_N"/>
    <property type="match status" value="1"/>
</dbReference>
<evidence type="ECO:0000256" key="8">
    <source>
        <dbReference type="HAMAP-Rule" id="MF_00377"/>
    </source>
</evidence>
<dbReference type="SMART" id="SM00382">
    <property type="entry name" value="AAA"/>
    <property type="match status" value="1"/>
</dbReference>
<feature type="domain" description="AAA+ ATPase" evidence="12">
    <location>
        <begin position="152"/>
        <end position="282"/>
    </location>
</feature>
<feature type="region of interest" description="Domain I, interacts with DnaA modulators" evidence="8">
    <location>
        <begin position="1"/>
        <end position="92"/>
    </location>
</feature>
<comment type="function">
    <text evidence="8 10">Plays an essential role in the initiation and regulation of chromosomal replication. ATP-DnaA binds to the origin of replication (oriC) to initiate formation of the DNA replication initiation complex once per cell cycle. Binds the DnaA box (a 9 base pair repeat at the origin) and separates the double-stranded (ds)DNA. Forms a right-handed helical filament on oriC DNA; dsDNA binds to the exterior of the filament while single-stranded (ss)DNA is stabiized in the filament's interior. The ATP-DnaA-oriC complex binds and stabilizes one strand of the AT-rich DNA unwinding element (DUE), permitting loading of DNA polymerase. After initiation quickly degrades to an ADP-DnaA complex that is not apt for DNA replication. Binds acidic phospholipids.</text>
</comment>
<organism evidence="14 15">
    <name type="scientific">Azobacteroides pseudotrichonymphae genomovar. CFP2</name>
    <dbReference type="NCBI Taxonomy" id="511995"/>
    <lineage>
        <taxon>Bacteria</taxon>
        <taxon>Pseudomonadati</taxon>
        <taxon>Bacteroidota</taxon>
        <taxon>Bacteroidia</taxon>
        <taxon>Bacteroidales</taxon>
        <taxon>Candidatus Azobacteroides</taxon>
    </lineage>
</organism>
<evidence type="ECO:0000256" key="5">
    <source>
        <dbReference type="ARBA" id="ARBA00022840"/>
    </source>
</evidence>
<dbReference type="STRING" id="511995.CFPG_001"/>
<protein>
    <recommendedName>
        <fullName evidence="8 9">Chromosomal replication initiator protein DnaA</fullName>
    </recommendedName>
</protein>
<evidence type="ECO:0000256" key="11">
    <source>
        <dbReference type="RuleBase" id="RU004227"/>
    </source>
</evidence>
<dbReference type="GO" id="GO:0008289">
    <property type="term" value="F:lipid binding"/>
    <property type="evidence" value="ECO:0007669"/>
    <property type="project" value="UniProtKB-KW"/>
</dbReference>
<dbReference type="FunFam" id="3.40.50.300:FF:000668">
    <property type="entry name" value="Chromosomal replication initiator protein DnaA"/>
    <property type="match status" value="1"/>
</dbReference>
<reference evidence="15" key="1">
    <citation type="journal article" date="2008" name="Science">
        <title>Genome of an endosymbiont coupling N2 fixation to cellulolysis within RT protist cells in termite gut.</title>
        <authorList>
            <person name="Hongoh Y."/>
            <person name="Sharma V.K."/>
            <person name="Prakash T."/>
            <person name="Noda S."/>
            <person name="Toh H."/>
            <person name="Taylor T.D."/>
            <person name="Kudo T."/>
            <person name="Sakaki Y."/>
            <person name="Toyoda A."/>
            <person name="Hattori M."/>
            <person name="Ohkuma M."/>
        </authorList>
    </citation>
    <scope>NUCLEOTIDE SEQUENCE [LARGE SCALE GENOMIC DNA]</scope>
</reference>
<keyword evidence="2 8" id="KW-0963">Cytoplasm</keyword>
<dbReference type="KEGG" id="aps:CFPG_001"/>
<evidence type="ECO:0000259" key="13">
    <source>
        <dbReference type="SMART" id="SM00760"/>
    </source>
</evidence>
<dbReference type="HOGENOM" id="CLU_026910_3_0_10"/>
<dbReference type="SMART" id="SM00760">
    <property type="entry name" value="Bac_DnaA_C"/>
    <property type="match status" value="1"/>
</dbReference>
<feature type="binding site" evidence="8">
    <location>
        <position position="166"/>
    </location>
    <ligand>
        <name>ATP</name>
        <dbReference type="ChEBI" id="CHEBI:30616"/>
    </ligand>
</feature>
<evidence type="ECO:0000256" key="9">
    <source>
        <dbReference type="NCBIfam" id="TIGR00362"/>
    </source>
</evidence>
<dbReference type="RefSeq" id="WP_012573025.1">
    <property type="nucleotide sequence ID" value="NC_011565.1"/>
</dbReference>
<dbReference type="PRINTS" id="PR00051">
    <property type="entry name" value="DNAA"/>
</dbReference>
<comment type="subcellular location">
    <subcellularLocation>
        <location evidence="8">Cytoplasm</location>
    </subcellularLocation>
</comment>
<dbReference type="Gene3D" id="3.40.50.300">
    <property type="entry name" value="P-loop containing nucleotide triphosphate hydrolases"/>
    <property type="match status" value="1"/>
</dbReference>
<dbReference type="Pfam" id="PF08299">
    <property type="entry name" value="Bac_DnaA_C"/>
    <property type="match status" value="1"/>
</dbReference>
<dbReference type="CDD" id="cd00009">
    <property type="entry name" value="AAA"/>
    <property type="match status" value="1"/>
</dbReference>
<dbReference type="InterPro" id="IPR010921">
    <property type="entry name" value="Trp_repressor/repl_initiator"/>
</dbReference>